<proteinExistence type="predicted"/>
<reference evidence="1" key="2">
    <citation type="submission" date="2023-05" db="EMBL/GenBank/DDBJ databases">
        <authorList>
            <consortium name="Lawrence Berkeley National Laboratory"/>
            <person name="Steindorff A."/>
            <person name="Hensen N."/>
            <person name="Bonometti L."/>
            <person name="Westerberg I."/>
            <person name="Brannstrom I.O."/>
            <person name="Guillou S."/>
            <person name="Cros-Aarteil S."/>
            <person name="Calhoun S."/>
            <person name="Haridas S."/>
            <person name="Kuo A."/>
            <person name="Mondo S."/>
            <person name="Pangilinan J."/>
            <person name="Riley R."/>
            <person name="Labutti K."/>
            <person name="Andreopoulos B."/>
            <person name="Lipzen A."/>
            <person name="Chen C."/>
            <person name="Yanf M."/>
            <person name="Daum C."/>
            <person name="Ng V."/>
            <person name="Clum A."/>
            <person name="Ohm R."/>
            <person name="Martin F."/>
            <person name="Silar P."/>
            <person name="Natvig D."/>
            <person name="Lalanne C."/>
            <person name="Gautier V."/>
            <person name="Ament-Velasquez S.L."/>
            <person name="Kruys A."/>
            <person name="Hutchinson M.I."/>
            <person name="Powell A.J."/>
            <person name="Barry K."/>
            <person name="Miller A.N."/>
            <person name="Grigoriev I.V."/>
            <person name="Debuchy R."/>
            <person name="Gladieux P."/>
            <person name="Thoren M.H."/>
            <person name="Johannesson H."/>
        </authorList>
    </citation>
    <scope>NUCLEOTIDE SEQUENCE</scope>
    <source>
        <strain evidence="1">PSN309</strain>
    </source>
</reference>
<evidence type="ECO:0000313" key="1">
    <source>
        <dbReference type="EMBL" id="KAK4185071.1"/>
    </source>
</evidence>
<dbReference type="AlphaFoldDB" id="A0AAN6WPG0"/>
<organism evidence="1 2">
    <name type="scientific">Podospora australis</name>
    <dbReference type="NCBI Taxonomy" id="1536484"/>
    <lineage>
        <taxon>Eukaryota</taxon>
        <taxon>Fungi</taxon>
        <taxon>Dikarya</taxon>
        <taxon>Ascomycota</taxon>
        <taxon>Pezizomycotina</taxon>
        <taxon>Sordariomycetes</taxon>
        <taxon>Sordariomycetidae</taxon>
        <taxon>Sordariales</taxon>
        <taxon>Podosporaceae</taxon>
        <taxon>Podospora</taxon>
    </lineage>
</organism>
<comment type="caution">
    <text evidence="1">The sequence shown here is derived from an EMBL/GenBank/DDBJ whole genome shotgun (WGS) entry which is preliminary data.</text>
</comment>
<reference evidence="1" key="1">
    <citation type="journal article" date="2023" name="Mol. Phylogenet. Evol.">
        <title>Genome-scale phylogeny and comparative genomics of the fungal order Sordariales.</title>
        <authorList>
            <person name="Hensen N."/>
            <person name="Bonometti L."/>
            <person name="Westerberg I."/>
            <person name="Brannstrom I.O."/>
            <person name="Guillou S."/>
            <person name="Cros-Aarteil S."/>
            <person name="Calhoun S."/>
            <person name="Haridas S."/>
            <person name="Kuo A."/>
            <person name="Mondo S."/>
            <person name="Pangilinan J."/>
            <person name="Riley R."/>
            <person name="LaButti K."/>
            <person name="Andreopoulos B."/>
            <person name="Lipzen A."/>
            <person name="Chen C."/>
            <person name="Yan M."/>
            <person name="Daum C."/>
            <person name="Ng V."/>
            <person name="Clum A."/>
            <person name="Steindorff A."/>
            <person name="Ohm R.A."/>
            <person name="Martin F."/>
            <person name="Silar P."/>
            <person name="Natvig D.O."/>
            <person name="Lalanne C."/>
            <person name="Gautier V."/>
            <person name="Ament-Velasquez S.L."/>
            <person name="Kruys A."/>
            <person name="Hutchinson M.I."/>
            <person name="Powell A.J."/>
            <person name="Barry K."/>
            <person name="Miller A.N."/>
            <person name="Grigoriev I.V."/>
            <person name="Debuchy R."/>
            <person name="Gladieux P."/>
            <person name="Hiltunen Thoren M."/>
            <person name="Johannesson H."/>
        </authorList>
    </citation>
    <scope>NUCLEOTIDE SEQUENCE</scope>
    <source>
        <strain evidence="1">PSN309</strain>
    </source>
</reference>
<dbReference type="EMBL" id="MU864463">
    <property type="protein sequence ID" value="KAK4185071.1"/>
    <property type="molecule type" value="Genomic_DNA"/>
</dbReference>
<protein>
    <submittedName>
        <fullName evidence="1">Uncharacterized protein</fullName>
    </submittedName>
</protein>
<sequence length="119" mass="13635">MTWAHLSVHDSFPFFSRREELTSFLPTRYPASSFYSSMNSQFLTVPEHSHGRHRDLYLLPSHTVESEIPSRWISVNDLYSMLSSRFPGGAYEVEISQNIYKIRAPSTIGVDDVIRHGTG</sequence>
<gene>
    <name evidence="1" type="ORF">QBC35DRAFT_415702</name>
</gene>
<name>A0AAN6WPG0_9PEZI</name>
<keyword evidence="2" id="KW-1185">Reference proteome</keyword>
<dbReference type="Proteomes" id="UP001302126">
    <property type="component" value="Unassembled WGS sequence"/>
</dbReference>
<evidence type="ECO:0000313" key="2">
    <source>
        <dbReference type="Proteomes" id="UP001302126"/>
    </source>
</evidence>
<accession>A0AAN6WPG0</accession>